<organism evidence="1 2">
    <name type="scientific">Caerostris extrusa</name>
    <name type="common">Bark spider</name>
    <name type="synonym">Caerostris bankana</name>
    <dbReference type="NCBI Taxonomy" id="172846"/>
    <lineage>
        <taxon>Eukaryota</taxon>
        <taxon>Metazoa</taxon>
        <taxon>Ecdysozoa</taxon>
        <taxon>Arthropoda</taxon>
        <taxon>Chelicerata</taxon>
        <taxon>Arachnida</taxon>
        <taxon>Araneae</taxon>
        <taxon>Araneomorphae</taxon>
        <taxon>Entelegynae</taxon>
        <taxon>Araneoidea</taxon>
        <taxon>Araneidae</taxon>
        <taxon>Caerostris</taxon>
    </lineage>
</organism>
<keyword evidence="2" id="KW-1185">Reference proteome</keyword>
<accession>A0AAV4QVA2</accession>
<proteinExistence type="predicted"/>
<name>A0AAV4QVA2_CAEEX</name>
<dbReference type="EMBL" id="BPLR01006853">
    <property type="protein sequence ID" value="GIY12796.1"/>
    <property type="molecule type" value="Genomic_DNA"/>
</dbReference>
<dbReference type="AlphaFoldDB" id="A0AAV4QVA2"/>
<evidence type="ECO:0000313" key="2">
    <source>
        <dbReference type="Proteomes" id="UP001054945"/>
    </source>
</evidence>
<sequence length="127" mass="14746">MQALKSYMTHNRNFLNKATFVRQSNLFQRLSSPLSIKETSLYVLNLKIHFFKNDGDSCYDIHIRIDSPHPERSIMKDVVYFDLDTFEKYSCTAISPVMSVNPYTKCMSVNSAFVNGCMFIMRRPKLG</sequence>
<protein>
    <submittedName>
        <fullName evidence="1">Uncharacterized protein</fullName>
    </submittedName>
</protein>
<dbReference type="Proteomes" id="UP001054945">
    <property type="component" value="Unassembled WGS sequence"/>
</dbReference>
<gene>
    <name evidence="1" type="ORF">CEXT_388351</name>
</gene>
<reference evidence="1 2" key="1">
    <citation type="submission" date="2021-06" db="EMBL/GenBank/DDBJ databases">
        <title>Caerostris extrusa draft genome.</title>
        <authorList>
            <person name="Kono N."/>
            <person name="Arakawa K."/>
        </authorList>
    </citation>
    <scope>NUCLEOTIDE SEQUENCE [LARGE SCALE GENOMIC DNA]</scope>
</reference>
<evidence type="ECO:0000313" key="1">
    <source>
        <dbReference type="EMBL" id="GIY12796.1"/>
    </source>
</evidence>
<comment type="caution">
    <text evidence="1">The sequence shown here is derived from an EMBL/GenBank/DDBJ whole genome shotgun (WGS) entry which is preliminary data.</text>
</comment>